<reference evidence="10" key="1">
    <citation type="submission" date="2018-10" db="EMBL/GenBank/DDBJ databases">
        <title>Population genomic analysis revealed the cold adaptation of white poplar.</title>
        <authorList>
            <person name="Liu Y.-J."/>
        </authorList>
    </citation>
    <scope>NUCLEOTIDE SEQUENCE [LARGE SCALE GENOMIC DNA]</scope>
    <source>
        <strain evidence="10">PAL-ZL1</strain>
    </source>
</reference>
<feature type="domain" description="Disease resistance protein At4g27190-like leucine-rich repeats" evidence="9">
    <location>
        <begin position="764"/>
        <end position="833"/>
    </location>
</feature>
<sequence length="1336" mass="151514">MDIVSAAGPIISKIADLLVEPVGRQFHYMFCFNNFAKEFNEQKKNLVSVKDRLQDAVRVAERNAEEIYEDVIKWLEDANNGIEGAKPLENEIEKNGKCFTWCPNCQFKLSMALAKKSETFRKLQETSKKFATVSCKAPPQPIEFLPSKEFMRSKSSEEAFEQIMKALKDDNVNVIGLYGMGGVGKTTLVKEVGRRAKELHLFDEVLKATVSQNPNVTGIQDQMADGLDLEFDKKSKEGRANELWQRLQGKKMLIILDDVWKDIDLKEIGIPFGDAHRGCKILLTTRLQDICSYMECQPKVFLSLLSENEAWALFKINAGLRDEDSDLNRVAKEVARECQGLPIALVAVGKALKDKSVDEWEVASEELKKSQSRHMENFDDRRNAYACLKLSYDYLKHEKTKLCFLLFCLFPEDYNIPIEELTRYAVGYGIYQDVESIEGARKRVYMEIKNLKACCMLLGTETEEYVKMHDLVRDVAIQIASSEKYGFMVEAGFGLKEWPTSNKRFEGCTVVSLMGNTLAELPEVLACPQLKVLLLELDDDVNVPERFFEGMKVIEVLSLKGGCLSLQSLQFSTNLQSLLLTRCECDDLIWLRKLQRLEILGFNRCRSIEELPDEIGTLKELRLLDLTGCYNLRRIPVNLIGRLKKLEELLIGDKSFKGWDVVGCDSTEGMNASLTELSSLSHLAVLSLWIPKVECIPRDFVFPRLLKYDIVLGNCWTETEYPTSTRLYLSDISATSLNAKTFEQLFPTVSQIGFRSVEGLENIALSSDQMTSHGHGSQKDFFQRLEHVEVSNCGDIRTLFPAKWRQALKNLRSVNAYHCKSLEEVFEWDEGINEEKELSFLTTTHGHGSQKDFLQRLEVKECGDIRTLFPAKWRQALKNLRRVEIKTCNSLEEVFELDEEKELLSSLTRLQLSSLPELICIWKGPTRHVSLHSLAHLELSSLHKLTFIFTPSLAQSLIHLETLRIFACFGLKRLIREKDDEGEIIPESLGFPKLKTLSIICCYELEYVFPVSVSPSLQNLEEMKIVFADNLKRVFYSGEGDGIIDFPQLRKLSLSKCSVFGPKDFAAQLPSLKKLTIYDHEEWGNLLAQLRGFTSLETLKLYSLHVPNLTCIWKGLVSCNLTTLKVIMCERLTHVFTKSMIASLIQLKILKISNCEELEQIIAKDNDDEKDQILSGSDLQSSCFPNLRRLEITGCNKLKSLFPVAMASGLKRLQTLHVSESSQLLGVFGQDDHASPANLEKEMVLPDLHELLLVQLPSISCFSLRCNDFLFPHLEKLEVDGCPKLTTIFGTTSNGSMSAKSKVSQVAEGSSTGCLVLPGNARWWTRQYGWNFSFGI</sequence>
<name>A0A4U5Q3Z3_POPAL</name>
<dbReference type="InterPro" id="IPR002182">
    <property type="entry name" value="NB-ARC"/>
</dbReference>
<evidence type="ECO:0000259" key="8">
    <source>
        <dbReference type="Pfam" id="PF00931"/>
    </source>
</evidence>
<accession>A0A4U5Q3Z3</accession>
<feature type="domain" description="Disease resistance protein At4g27190-like leucine-rich repeats" evidence="9">
    <location>
        <begin position="1093"/>
        <end position="1156"/>
    </location>
</feature>
<keyword evidence="3" id="KW-0677">Repeat</keyword>
<dbReference type="Pfam" id="PF23247">
    <property type="entry name" value="LRR_RPS2"/>
    <property type="match status" value="4"/>
</dbReference>
<keyword evidence="2" id="KW-0433">Leucine-rich repeat</keyword>
<dbReference type="GO" id="GO:0006952">
    <property type="term" value="P:defense response"/>
    <property type="evidence" value="ECO:0007669"/>
    <property type="project" value="UniProtKB-KW"/>
</dbReference>
<dbReference type="InterPro" id="IPR027417">
    <property type="entry name" value="P-loop_NTPase"/>
</dbReference>
<keyword evidence="4" id="KW-0547">Nucleotide-binding</keyword>
<dbReference type="EMBL" id="RCHU01000446">
    <property type="protein sequence ID" value="TKS04860.1"/>
    <property type="molecule type" value="Genomic_DNA"/>
</dbReference>
<evidence type="ECO:0000256" key="2">
    <source>
        <dbReference type="ARBA" id="ARBA00022614"/>
    </source>
</evidence>
<dbReference type="InterPro" id="IPR050905">
    <property type="entry name" value="Plant_NBS-LRR"/>
</dbReference>
<keyword evidence="6" id="KW-0067">ATP-binding</keyword>
<dbReference type="PANTHER" id="PTHR33463:SF135">
    <property type="entry name" value="RESISTANCE PROTEIN RPS2, PUTATIVE-RELATED"/>
    <property type="match status" value="1"/>
</dbReference>
<gene>
    <name evidence="10" type="ORF">D5086_0000138860</name>
</gene>
<evidence type="ECO:0000256" key="7">
    <source>
        <dbReference type="SAM" id="Coils"/>
    </source>
</evidence>
<organism evidence="10">
    <name type="scientific">Populus alba</name>
    <name type="common">White poplar</name>
    <dbReference type="NCBI Taxonomy" id="43335"/>
    <lineage>
        <taxon>Eukaryota</taxon>
        <taxon>Viridiplantae</taxon>
        <taxon>Streptophyta</taxon>
        <taxon>Embryophyta</taxon>
        <taxon>Tracheophyta</taxon>
        <taxon>Spermatophyta</taxon>
        <taxon>Magnoliopsida</taxon>
        <taxon>eudicotyledons</taxon>
        <taxon>Gunneridae</taxon>
        <taxon>Pentapetalae</taxon>
        <taxon>rosids</taxon>
        <taxon>fabids</taxon>
        <taxon>Malpighiales</taxon>
        <taxon>Salicaceae</taxon>
        <taxon>Saliceae</taxon>
        <taxon>Populus</taxon>
    </lineage>
</organism>
<dbReference type="SUPFAM" id="SSF52540">
    <property type="entry name" value="P-loop containing nucleoside triphosphate hydrolases"/>
    <property type="match status" value="1"/>
</dbReference>
<dbReference type="GO" id="GO:0043531">
    <property type="term" value="F:ADP binding"/>
    <property type="evidence" value="ECO:0007669"/>
    <property type="project" value="InterPro"/>
</dbReference>
<dbReference type="PRINTS" id="PR00364">
    <property type="entry name" value="DISEASERSIST"/>
</dbReference>
<dbReference type="FunFam" id="3.40.50.300:FF:001091">
    <property type="entry name" value="Probable disease resistance protein At1g61300"/>
    <property type="match status" value="1"/>
</dbReference>
<dbReference type="Pfam" id="PF00931">
    <property type="entry name" value="NB-ARC"/>
    <property type="match status" value="1"/>
</dbReference>
<dbReference type="SUPFAM" id="SSF52058">
    <property type="entry name" value="L domain-like"/>
    <property type="match status" value="1"/>
</dbReference>
<evidence type="ECO:0000256" key="3">
    <source>
        <dbReference type="ARBA" id="ARBA00022737"/>
    </source>
</evidence>
<protein>
    <submittedName>
        <fullName evidence="10">Uncharacterized protein</fullName>
    </submittedName>
</protein>
<comment type="similarity">
    <text evidence="1">Belongs to the disease resistance NB-LRR family.</text>
</comment>
<evidence type="ECO:0000256" key="5">
    <source>
        <dbReference type="ARBA" id="ARBA00022821"/>
    </source>
</evidence>
<evidence type="ECO:0000256" key="4">
    <source>
        <dbReference type="ARBA" id="ARBA00022741"/>
    </source>
</evidence>
<dbReference type="Gene3D" id="1.10.8.430">
    <property type="entry name" value="Helical domain of apoptotic protease-activating factors"/>
    <property type="match status" value="1"/>
</dbReference>
<dbReference type="Gene3D" id="3.40.50.300">
    <property type="entry name" value="P-loop containing nucleotide triphosphate hydrolases"/>
    <property type="match status" value="1"/>
</dbReference>
<keyword evidence="5" id="KW-0611">Plant defense</keyword>
<comment type="caution">
    <text evidence="10">The sequence shown here is derived from an EMBL/GenBank/DDBJ whole genome shotgun (WGS) entry which is preliminary data.</text>
</comment>
<dbReference type="Gene3D" id="3.80.10.10">
    <property type="entry name" value="Ribonuclease Inhibitor"/>
    <property type="match status" value="4"/>
</dbReference>
<evidence type="ECO:0000313" key="10">
    <source>
        <dbReference type="EMBL" id="TKS04860.1"/>
    </source>
</evidence>
<dbReference type="InterPro" id="IPR057135">
    <property type="entry name" value="At4g27190-like_LRR"/>
</dbReference>
<feature type="domain" description="NB-ARC" evidence="8">
    <location>
        <begin position="157"/>
        <end position="318"/>
    </location>
</feature>
<dbReference type="Gene3D" id="1.10.10.10">
    <property type="entry name" value="Winged helix-like DNA-binding domain superfamily/Winged helix DNA-binding domain"/>
    <property type="match status" value="1"/>
</dbReference>
<feature type="domain" description="Disease resistance protein At4g27190-like leucine-rich repeats" evidence="9">
    <location>
        <begin position="1171"/>
        <end position="1292"/>
    </location>
</feature>
<dbReference type="InterPro" id="IPR032675">
    <property type="entry name" value="LRR_dom_sf"/>
</dbReference>
<evidence type="ECO:0000256" key="1">
    <source>
        <dbReference type="ARBA" id="ARBA00008894"/>
    </source>
</evidence>
<dbReference type="InterPro" id="IPR036388">
    <property type="entry name" value="WH-like_DNA-bd_sf"/>
</dbReference>
<keyword evidence="7" id="KW-0175">Coiled coil</keyword>
<feature type="domain" description="Disease resistance protein At4g27190-like leucine-rich repeats" evidence="9">
    <location>
        <begin position="854"/>
        <end position="968"/>
    </location>
</feature>
<proteinExistence type="inferred from homology"/>
<dbReference type="SMR" id="A0A4U5Q3Z3"/>
<dbReference type="PANTHER" id="PTHR33463">
    <property type="entry name" value="NB-ARC DOMAIN-CONTAINING PROTEIN-RELATED"/>
    <property type="match status" value="1"/>
</dbReference>
<dbReference type="SUPFAM" id="SSF52047">
    <property type="entry name" value="RNI-like"/>
    <property type="match status" value="2"/>
</dbReference>
<dbReference type="GO" id="GO:0005524">
    <property type="term" value="F:ATP binding"/>
    <property type="evidence" value="ECO:0007669"/>
    <property type="project" value="UniProtKB-KW"/>
</dbReference>
<evidence type="ECO:0000256" key="6">
    <source>
        <dbReference type="ARBA" id="ARBA00022840"/>
    </source>
</evidence>
<evidence type="ECO:0000259" key="9">
    <source>
        <dbReference type="Pfam" id="PF23247"/>
    </source>
</evidence>
<dbReference type="InterPro" id="IPR042197">
    <property type="entry name" value="Apaf_helical"/>
</dbReference>
<feature type="coiled-coil region" evidence="7">
    <location>
        <begin position="36"/>
        <end position="70"/>
    </location>
</feature>